<evidence type="ECO:0000256" key="1">
    <source>
        <dbReference type="ARBA" id="ARBA00004651"/>
    </source>
</evidence>
<dbReference type="GO" id="GO:0005886">
    <property type="term" value="C:plasma membrane"/>
    <property type="evidence" value="ECO:0007669"/>
    <property type="project" value="UniProtKB-SubCell"/>
</dbReference>
<dbReference type="Pfam" id="PF07690">
    <property type="entry name" value="MFS_1"/>
    <property type="match status" value="1"/>
</dbReference>
<evidence type="ECO:0000256" key="3">
    <source>
        <dbReference type="ARBA" id="ARBA00022692"/>
    </source>
</evidence>
<dbReference type="Gene3D" id="1.20.1250.20">
    <property type="entry name" value="MFS general substrate transporter like domains"/>
    <property type="match status" value="1"/>
</dbReference>
<dbReference type="Proteomes" id="UP000572212">
    <property type="component" value="Unassembled WGS sequence"/>
</dbReference>
<dbReference type="InterPro" id="IPR011701">
    <property type="entry name" value="MFS"/>
</dbReference>
<evidence type="ECO:0000256" key="4">
    <source>
        <dbReference type="ARBA" id="ARBA00022989"/>
    </source>
</evidence>
<feature type="domain" description="Major facilitator superfamily (MFS) profile" evidence="7">
    <location>
        <begin position="1"/>
        <end position="81"/>
    </location>
</feature>
<evidence type="ECO:0000313" key="9">
    <source>
        <dbReference type="Proteomes" id="UP000572212"/>
    </source>
</evidence>
<keyword evidence="4 6" id="KW-1133">Transmembrane helix</keyword>
<protein>
    <submittedName>
        <fullName evidence="8">MFS family permease</fullName>
    </submittedName>
</protein>
<keyword evidence="2" id="KW-0813">Transport</keyword>
<proteinExistence type="predicted"/>
<dbReference type="InterPro" id="IPR020846">
    <property type="entry name" value="MFS_dom"/>
</dbReference>
<keyword evidence="9" id="KW-1185">Reference proteome</keyword>
<evidence type="ECO:0000256" key="5">
    <source>
        <dbReference type="ARBA" id="ARBA00023136"/>
    </source>
</evidence>
<feature type="transmembrane region" description="Helical" evidence="6">
    <location>
        <begin position="54"/>
        <end position="72"/>
    </location>
</feature>
<comment type="subcellular location">
    <subcellularLocation>
        <location evidence="1">Cell membrane</location>
        <topology evidence="1">Multi-pass membrane protein</topology>
    </subcellularLocation>
</comment>
<accession>A0A841RSX0</accession>
<sequence length="81" mass="8924">MSLVNRIIALQSHTSVWTVVLFWCGLVIVASNYLTIPLLAIFSETFHLSLTNVAWVGSSFSLCYAIGSLISGPMSDRYGRK</sequence>
<reference evidence="8 9" key="1">
    <citation type="submission" date="2020-08" db="EMBL/GenBank/DDBJ databases">
        <title>Genomic Encyclopedia of Type Strains, Phase IV (KMG-IV): sequencing the most valuable type-strain genomes for metagenomic binning, comparative biology and taxonomic classification.</title>
        <authorList>
            <person name="Goeker M."/>
        </authorList>
    </citation>
    <scope>NUCLEOTIDE SEQUENCE [LARGE SCALE GENOMIC DNA]</scope>
    <source>
        <strain evidence="8 9">DSM 11805</strain>
    </source>
</reference>
<name>A0A841RSX0_9BACI</name>
<gene>
    <name evidence="8" type="ORF">GGQ92_003128</name>
</gene>
<evidence type="ECO:0000313" key="8">
    <source>
        <dbReference type="EMBL" id="MBB6514305.1"/>
    </source>
</evidence>
<dbReference type="InterPro" id="IPR036259">
    <property type="entry name" value="MFS_trans_sf"/>
</dbReference>
<evidence type="ECO:0000256" key="2">
    <source>
        <dbReference type="ARBA" id="ARBA00022448"/>
    </source>
</evidence>
<evidence type="ECO:0000259" key="7">
    <source>
        <dbReference type="PROSITE" id="PS50850"/>
    </source>
</evidence>
<dbReference type="SUPFAM" id="SSF103473">
    <property type="entry name" value="MFS general substrate transporter"/>
    <property type="match status" value="1"/>
</dbReference>
<keyword evidence="3 6" id="KW-0812">Transmembrane</keyword>
<keyword evidence="5 6" id="KW-0472">Membrane</keyword>
<feature type="transmembrane region" description="Helical" evidence="6">
    <location>
        <begin position="20"/>
        <end position="42"/>
    </location>
</feature>
<dbReference type="PROSITE" id="PS50850">
    <property type="entry name" value="MFS"/>
    <property type="match status" value="1"/>
</dbReference>
<organism evidence="8 9">
    <name type="scientific">Gracilibacillus halotolerans</name>
    <dbReference type="NCBI Taxonomy" id="74386"/>
    <lineage>
        <taxon>Bacteria</taxon>
        <taxon>Bacillati</taxon>
        <taxon>Bacillota</taxon>
        <taxon>Bacilli</taxon>
        <taxon>Bacillales</taxon>
        <taxon>Bacillaceae</taxon>
        <taxon>Gracilibacillus</taxon>
    </lineage>
</organism>
<dbReference type="GO" id="GO:0022857">
    <property type="term" value="F:transmembrane transporter activity"/>
    <property type="evidence" value="ECO:0007669"/>
    <property type="project" value="InterPro"/>
</dbReference>
<evidence type="ECO:0000256" key="6">
    <source>
        <dbReference type="SAM" id="Phobius"/>
    </source>
</evidence>
<dbReference type="EMBL" id="JACHON010000030">
    <property type="protein sequence ID" value="MBB6514305.1"/>
    <property type="molecule type" value="Genomic_DNA"/>
</dbReference>
<dbReference type="AlphaFoldDB" id="A0A841RSX0"/>
<comment type="caution">
    <text evidence="8">The sequence shown here is derived from an EMBL/GenBank/DDBJ whole genome shotgun (WGS) entry which is preliminary data.</text>
</comment>